<sequence>MAEARATLPSSLQGKGNAAVAQINIEGLATKTLAGHSQITEAQGVFVGEGKTKFTSLSLPNKKGFLIDRKVDSEYKILSNLADQLGSNRQAKGNVTIFTERPACLSCLRVVDQFSKSYPNIKVNVFDNNGKQVKLNGEK</sequence>
<accession>A0A1V3IZ15</accession>
<proteinExistence type="predicted"/>
<keyword evidence="2" id="KW-1185">Reference proteome</keyword>
<dbReference type="Proteomes" id="UP000189161">
    <property type="component" value="Unassembled WGS sequence"/>
</dbReference>
<gene>
    <name evidence="1" type="ORF">BKK52_09795</name>
</gene>
<name>A0A1V3IZ15_9PAST</name>
<organism evidence="1 2">
    <name type="scientific">Rodentibacter trehalosifermentans</name>
    <dbReference type="NCBI Taxonomy" id="1908263"/>
    <lineage>
        <taxon>Bacteria</taxon>
        <taxon>Pseudomonadati</taxon>
        <taxon>Pseudomonadota</taxon>
        <taxon>Gammaproteobacteria</taxon>
        <taxon>Pasteurellales</taxon>
        <taxon>Pasteurellaceae</taxon>
        <taxon>Rodentibacter</taxon>
    </lineage>
</organism>
<dbReference type="Pfam" id="PF14424">
    <property type="entry name" value="Toxin-deaminase"/>
    <property type="match status" value="1"/>
</dbReference>
<comment type="caution">
    <text evidence="1">The sequence shown here is derived from an EMBL/GenBank/DDBJ whole genome shotgun (WGS) entry which is preliminary data.</text>
</comment>
<dbReference type="AlphaFoldDB" id="A0A1V3IZ15"/>
<evidence type="ECO:0000313" key="1">
    <source>
        <dbReference type="EMBL" id="OOF47278.1"/>
    </source>
</evidence>
<reference evidence="1 2" key="1">
    <citation type="submission" date="2016-10" db="EMBL/GenBank/DDBJ databases">
        <title>Rodentibacter gen. nov. and new species.</title>
        <authorList>
            <person name="Christensen H."/>
        </authorList>
    </citation>
    <scope>NUCLEOTIDE SEQUENCE [LARGE SCALE GENOMIC DNA]</scope>
    <source>
        <strain evidence="1 2">H1987082031</strain>
    </source>
</reference>
<evidence type="ECO:0000313" key="2">
    <source>
        <dbReference type="Proteomes" id="UP000189161"/>
    </source>
</evidence>
<dbReference type="InterPro" id="IPR032721">
    <property type="entry name" value="Toxin-deaminase"/>
</dbReference>
<dbReference type="EMBL" id="MLHL01000056">
    <property type="protein sequence ID" value="OOF47278.1"/>
    <property type="molecule type" value="Genomic_DNA"/>
</dbReference>
<protein>
    <submittedName>
        <fullName evidence="1">Uncharacterized protein</fullName>
    </submittedName>
</protein>